<feature type="chain" id="PRO_5041120620" description="DUF2780 domain-containing protein" evidence="1">
    <location>
        <begin position="22"/>
        <end position="183"/>
    </location>
</feature>
<name>A0A1I6XUD0_9PSED</name>
<evidence type="ECO:0000313" key="2">
    <source>
        <dbReference type="EMBL" id="VEV99536.1"/>
    </source>
</evidence>
<proteinExistence type="predicted"/>
<organism evidence="2">
    <name type="scientific">Pseudomonas marincola</name>
    <dbReference type="NCBI Taxonomy" id="437900"/>
    <lineage>
        <taxon>Bacteria</taxon>
        <taxon>Pseudomonadati</taxon>
        <taxon>Pseudomonadota</taxon>
        <taxon>Gammaproteobacteria</taxon>
        <taxon>Pseudomonadales</taxon>
        <taxon>Pseudomonadaceae</taxon>
        <taxon>Pseudomonas</taxon>
    </lineage>
</organism>
<dbReference type="InterPro" id="IPR021302">
    <property type="entry name" value="DUF2780_VcgC/VcgE"/>
</dbReference>
<protein>
    <recommendedName>
        <fullName evidence="3">DUF2780 domain-containing protein</fullName>
    </recommendedName>
</protein>
<dbReference type="RefSeq" id="WP_069899019.1">
    <property type="nucleotide sequence ID" value="NZ_FPBC01000001.1"/>
</dbReference>
<evidence type="ECO:0000256" key="1">
    <source>
        <dbReference type="SAM" id="SignalP"/>
    </source>
</evidence>
<dbReference type="STRING" id="437900.GCA_001940335_00883"/>
<accession>A0A1I6XUD0</accession>
<sequence length="183" mass="18125">MFKPSKALLISLTLAASPAFAFTLDDATNAASGVASGMGGSAASAPMTGQTGDLLSALSGQLGVTPNQAAGGTGALLGLAKNKLDPSQFSELSKAIPGLDQFTGNSELMGQAGSLLGKATGSQSGLGSMMGNANSMADVSKTFSALGMNSDMINQFAPALLDYFGKQGLSAPLLQSLGSIWGV</sequence>
<feature type="signal peptide" evidence="1">
    <location>
        <begin position="1"/>
        <end position="21"/>
    </location>
</feature>
<reference evidence="2" key="1">
    <citation type="submission" date="2019-02" db="EMBL/GenBank/DDBJ databases">
        <authorList>
            <consortium name="Genoscope - CEA"/>
            <person name="William W."/>
        </authorList>
    </citation>
    <scope>NUCLEOTIDE SEQUENCE [LARGE SCALE GENOMIC DNA]</scope>
    <source>
        <strain evidence="2">YSy11</strain>
    </source>
</reference>
<evidence type="ECO:0008006" key="3">
    <source>
        <dbReference type="Google" id="ProtNLM"/>
    </source>
</evidence>
<keyword evidence="1" id="KW-0732">Signal</keyword>
<gene>
    <name evidence="2" type="ORF">PMYSY11_4493</name>
</gene>
<dbReference type="EMBL" id="LR215729">
    <property type="protein sequence ID" value="VEV99536.1"/>
    <property type="molecule type" value="Genomic_DNA"/>
</dbReference>
<dbReference type="AlphaFoldDB" id="A0A1I6XUD0"/>
<dbReference type="Pfam" id="PF11075">
    <property type="entry name" value="DUF2780"/>
    <property type="match status" value="1"/>
</dbReference>